<organism evidence="2 3">
    <name type="scientific">Hibiscus sabdariffa</name>
    <name type="common">roselle</name>
    <dbReference type="NCBI Taxonomy" id="183260"/>
    <lineage>
        <taxon>Eukaryota</taxon>
        <taxon>Viridiplantae</taxon>
        <taxon>Streptophyta</taxon>
        <taxon>Embryophyta</taxon>
        <taxon>Tracheophyta</taxon>
        <taxon>Spermatophyta</taxon>
        <taxon>Magnoliopsida</taxon>
        <taxon>eudicotyledons</taxon>
        <taxon>Gunneridae</taxon>
        <taxon>Pentapetalae</taxon>
        <taxon>rosids</taxon>
        <taxon>malvids</taxon>
        <taxon>Malvales</taxon>
        <taxon>Malvaceae</taxon>
        <taxon>Malvoideae</taxon>
        <taxon>Hibiscus</taxon>
    </lineage>
</organism>
<evidence type="ECO:0000313" key="2">
    <source>
        <dbReference type="EMBL" id="KAK8551658.1"/>
    </source>
</evidence>
<sequence length="88" mass="9793">MRRASARGKDALGVCTSAGGRKQDTDRLPGMGNGSSSLPTEEKIVLDKLQSYECKDQTCPSLQHQQWCYLAYLRHTPLFPTPDQPNLQ</sequence>
<comment type="caution">
    <text evidence="2">The sequence shown here is derived from an EMBL/GenBank/DDBJ whole genome shotgun (WGS) entry which is preliminary data.</text>
</comment>
<feature type="region of interest" description="Disordered" evidence="1">
    <location>
        <begin position="1"/>
        <end position="41"/>
    </location>
</feature>
<name>A0ABR2E386_9ROSI</name>
<protein>
    <submittedName>
        <fullName evidence="2">Uncharacterized protein</fullName>
    </submittedName>
</protein>
<accession>A0ABR2E386</accession>
<proteinExistence type="predicted"/>
<dbReference type="EMBL" id="JBBPBM010000020">
    <property type="protein sequence ID" value="KAK8551658.1"/>
    <property type="molecule type" value="Genomic_DNA"/>
</dbReference>
<dbReference type="Proteomes" id="UP001472677">
    <property type="component" value="Unassembled WGS sequence"/>
</dbReference>
<keyword evidence="3" id="KW-1185">Reference proteome</keyword>
<evidence type="ECO:0000256" key="1">
    <source>
        <dbReference type="SAM" id="MobiDB-lite"/>
    </source>
</evidence>
<reference evidence="2 3" key="1">
    <citation type="journal article" date="2024" name="G3 (Bethesda)">
        <title>Genome assembly of Hibiscus sabdariffa L. provides insights into metabolisms of medicinal natural products.</title>
        <authorList>
            <person name="Kim T."/>
        </authorList>
    </citation>
    <scope>NUCLEOTIDE SEQUENCE [LARGE SCALE GENOMIC DNA]</scope>
    <source>
        <strain evidence="2">TK-2024</strain>
        <tissue evidence="2">Old leaves</tissue>
    </source>
</reference>
<gene>
    <name evidence="2" type="ORF">V6N12_040289</name>
</gene>
<evidence type="ECO:0000313" key="3">
    <source>
        <dbReference type="Proteomes" id="UP001472677"/>
    </source>
</evidence>